<gene>
    <name evidence="1" type="ORF">AAFP95_22855</name>
</gene>
<reference evidence="1 2" key="1">
    <citation type="submission" date="2024-04" db="EMBL/GenBank/DDBJ databases">
        <title>Genome sequencing and assembly of rice foliar adapted Chryseobacterium endophyticum OsEnb-ALM-A6.</title>
        <authorList>
            <person name="Kumar S."/>
            <person name="Javed M."/>
            <person name="Chouhan V."/>
            <person name="Charishma K."/>
            <person name="Patel A."/>
            <person name="Kumar M."/>
            <person name="Sahu K.P."/>
            <person name="Kumar A."/>
        </authorList>
    </citation>
    <scope>NUCLEOTIDE SEQUENCE [LARGE SCALE GENOMIC DNA]</scope>
    <source>
        <strain evidence="1 2">OsEnb-ALM-A6</strain>
    </source>
</reference>
<dbReference type="InterPro" id="IPR029032">
    <property type="entry name" value="AhpD-like"/>
</dbReference>
<proteinExistence type="predicted"/>
<dbReference type="RefSeq" id="WP_294239547.1">
    <property type="nucleotide sequence ID" value="NZ_CP154834.1"/>
</dbReference>
<dbReference type="Gene3D" id="1.20.1290.10">
    <property type="entry name" value="AhpD-like"/>
    <property type="match status" value="1"/>
</dbReference>
<protein>
    <submittedName>
        <fullName evidence="1">Carboxymuconolactone decarboxylase family protein</fullName>
    </submittedName>
</protein>
<dbReference type="AlphaFoldDB" id="A0AAU6WPB9"/>
<dbReference type="SUPFAM" id="SSF69118">
    <property type="entry name" value="AhpD-like"/>
    <property type="match status" value="1"/>
</dbReference>
<sequence>MTTIPFSENGNSPFEKLIGHNPTILKQWNILEETLWAETNTDKIMLEQIRRAMAFENGCEYCMVKAGKPDFNASQIKISVAVAFAELLCKDHKSILPAHFNMLREYFTDQEISGLCAFIAFVNASQKLGKIFNLSENDQPNAVIRL</sequence>
<accession>A0AAU6WPB9</accession>
<name>A0AAU6WPB9_9FLAO</name>
<keyword evidence="2" id="KW-1185">Reference proteome</keyword>
<dbReference type="Proteomes" id="UP001463665">
    <property type="component" value="Chromosome"/>
</dbReference>
<evidence type="ECO:0000313" key="2">
    <source>
        <dbReference type="Proteomes" id="UP001463665"/>
    </source>
</evidence>
<dbReference type="EMBL" id="CP154834">
    <property type="protein sequence ID" value="XAO74399.1"/>
    <property type="molecule type" value="Genomic_DNA"/>
</dbReference>
<organism evidence="1 2">
    <name type="scientific">Chryseobacterium endophyticum</name>
    <dbReference type="NCBI Taxonomy" id="1854762"/>
    <lineage>
        <taxon>Bacteria</taxon>
        <taxon>Pseudomonadati</taxon>
        <taxon>Bacteroidota</taxon>
        <taxon>Flavobacteriia</taxon>
        <taxon>Flavobacteriales</taxon>
        <taxon>Weeksellaceae</taxon>
        <taxon>Chryseobacterium group</taxon>
        <taxon>Chryseobacterium</taxon>
    </lineage>
</organism>
<evidence type="ECO:0000313" key="1">
    <source>
        <dbReference type="EMBL" id="XAO74399.1"/>
    </source>
</evidence>